<gene>
    <name evidence="3" type="ORF">Dsi01nite_059910</name>
</gene>
<comment type="caution">
    <text evidence="3">The sequence shown here is derived from an EMBL/GenBank/DDBJ whole genome shotgun (WGS) entry which is preliminary data.</text>
</comment>
<proteinExistence type="predicted"/>
<dbReference type="PANTHER" id="PTHR21240">
    <property type="entry name" value="2-AMINO-3-CARBOXYLMUCONATE-6-SEMIALDEHYDE DECARBOXYLASE"/>
    <property type="match status" value="1"/>
</dbReference>
<sequence>MTIVDFHHHAPLASYVSRLTALGIQAQPGAPFPVWEPADSVRMMDRLGIDLAVLSVASPGFYFGDQTFTTALCRDTNDELTEVVRDGDGRFAAVACLPLPSVDAALAEVERVFDRPEFVGVGLLTSYAGSYVGHPKFDGLLETLNDRGAFIHVHPVLPAWWPEGEIPIRPSVLEYLFDSTRLITNLLLTDVPRRFPRIRWVFSHCGGAMPVVAPRMVLAEGMPELAAVAAQGGVLRALAAFRYDTALSHTAADLGALLSFIDDSRVVLGTDFPFSSLDEVAERFALLREYLGDTHRSAVLSENARELLGDRGRTR</sequence>
<dbReference type="GO" id="GO:0016787">
    <property type="term" value="F:hydrolase activity"/>
    <property type="evidence" value="ECO:0007669"/>
    <property type="project" value="InterPro"/>
</dbReference>
<evidence type="ECO:0000256" key="1">
    <source>
        <dbReference type="ARBA" id="ARBA00023239"/>
    </source>
</evidence>
<name>A0A919UDT2_9ACTN</name>
<keyword evidence="4" id="KW-1185">Reference proteome</keyword>
<evidence type="ECO:0000259" key="2">
    <source>
        <dbReference type="Pfam" id="PF04909"/>
    </source>
</evidence>
<dbReference type="AlphaFoldDB" id="A0A919UDT2"/>
<dbReference type="InterPro" id="IPR032466">
    <property type="entry name" value="Metal_Hydrolase"/>
</dbReference>
<feature type="domain" description="Amidohydrolase-related" evidence="2">
    <location>
        <begin position="4"/>
        <end position="309"/>
    </location>
</feature>
<dbReference type="EMBL" id="BONQ01000091">
    <property type="protein sequence ID" value="GIG47950.1"/>
    <property type="molecule type" value="Genomic_DNA"/>
</dbReference>
<dbReference type="Pfam" id="PF04909">
    <property type="entry name" value="Amidohydro_2"/>
    <property type="match status" value="1"/>
</dbReference>
<dbReference type="InterPro" id="IPR032465">
    <property type="entry name" value="ACMSD"/>
</dbReference>
<dbReference type="InterPro" id="IPR006680">
    <property type="entry name" value="Amidohydro-rel"/>
</dbReference>
<dbReference type="PANTHER" id="PTHR21240:SF28">
    <property type="entry name" value="ISO-OROTATE DECARBOXYLASE (EUROFUNG)"/>
    <property type="match status" value="1"/>
</dbReference>
<keyword evidence="1" id="KW-0456">Lyase</keyword>
<organism evidence="3 4">
    <name type="scientific">Dactylosporangium siamense</name>
    <dbReference type="NCBI Taxonomy" id="685454"/>
    <lineage>
        <taxon>Bacteria</taxon>
        <taxon>Bacillati</taxon>
        <taxon>Actinomycetota</taxon>
        <taxon>Actinomycetes</taxon>
        <taxon>Micromonosporales</taxon>
        <taxon>Micromonosporaceae</taxon>
        <taxon>Dactylosporangium</taxon>
    </lineage>
</organism>
<evidence type="ECO:0000313" key="4">
    <source>
        <dbReference type="Proteomes" id="UP000660611"/>
    </source>
</evidence>
<dbReference type="GO" id="GO:0019748">
    <property type="term" value="P:secondary metabolic process"/>
    <property type="evidence" value="ECO:0007669"/>
    <property type="project" value="TreeGrafter"/>
</dbReference>
<dbReference type="Gene3D" id="3.20.20.140">
    <property type="entry name" value="Metal-dependent hydrolases"/>
    <property type="match status" value="1"/>
</dbReference>
<dbReference type="RefSeq" id="WP_203849666.1">
    <property type="nucleotide sequence ID" value="NZ_BAAAVW010000021.1"/>
</dbReference>
<reference evidence="3" key="1">
    <citation type="submission" date="2021-01" db="EMBL/GenBank/DDBJ databases">
        <title>Whole genome shotgun sequence of Dactylosporangium siamense NBRC 106093.</title>
        <authorList>
            <person name="Komaki H."/>
            <person name="Tamura T."/>
        </authorList>
    </citation>
    <scope>NUCLEOTIDE SEQUENCE</scope>
    <source>
        <strain evidence="3">NBRC 106093</strain>
    </source>
</reference>
<dbReference type="SUPFAM" id="SSF51556">
    <property type="entry name" value="Metallo-dependent hydrolases"/>
    <property type="match status" value="1"/>
</dbReference>
<dbReference type="GO" id="GO:0005737">
    <property type="term" value="C:cytoplasm"/>
    <property type="evidence" value="ECO:0007669"/>
    <property type="project" value="TreeGrafter"/>
</dbReference>
<accession>A0A919UDT2</accession>
<dbReference type="Proteomes" id="UP000660611">
    <property type="component" value="Unassembled WGS sequence"/>
</dbReference>
<protein>
    <submittedName>
        <fullName evidence="3">Amidohydrolase</fullName>
    </submittedName>
</protein>
<dbReference type="GO" id="GO:0016831">
    <property type="term" value="F:carboxy-lyase activity"/>
    <property type="evidence" value="ECO:0007669"/>
    <property type="project" value="InterPro"/>
</dbReference>
<evidence type="ECO:0000313" key="3">
    <source>
        <dbReference type="EMBL" id="GIG47950.1"/>
    </source>
</evidence>